<feature type="region of interest" description="Disordered" evidence="1">
    <location>
        <begin position="30"/>
        <end position="61"/>
    </location>
</feature>
<organism evidence="2">
    <name type="scientific">Oryza sativa</name>
    <name type="common">Rice</name>
    <dbReference type="NCBI Taxonomy" id="4530"/>
    <lineage>
        <taxon>Eukaryota</taxon>
        <taxon>Viridiplantae</taxon>
        <taxon>Streptophyta</taxon>
        <taxon>Embryophyta</taxon>
        <taxon>Tracheophyta</taxon>
        <taxon>Spermatophyta</taxon>
        <taxon>Magnoliopsida</taxon>
        <taxon>Liliopsida</taxon>
        <taxon>Poales</taxon>
        <taxon>Poaceae</taxon>
        <taxon>BOP clade</taxon>
        <taxon>Oryzoideae</taxon>
        <taxon>Oryzeae</taxon>
        <taxon>Oryzinae</taxon>
        <taxon>Oryza</taxon>
    </lineage>
</organism>
<protein>
    <submittedName>
        <fullName evidence="2">H0814G11.19 protein</fullName>
    </submittedName>
</protein>
<feature type="compositionally biased region" description="Polar residues" evidence="1">
    <location>
        <begin position="35"/>
        <end position="47"/>
    </location>
</feature>
<accession>Q00RM1</accession>
<evidence type="ECO:0000313" key="2">
    <source>
        <dbReference type="EMBL" id="CAJ86352.1"/>
    </source>
</evidence>
<feature type="compositionally biased region" description="Basic and acidic residues" evidence="1">
    <location>
        <begin position="49"/>
        <end position="58"/>
    </location>
</feature>
<reference evidence="2" key="2">
    <citation type="submission" date="2006-03" db="EMBL/GenBank/DDBJ databases">
        <title>Chromosome-wide comparison between domesticated rice subspecies indica and japonica.</title>
        <authorList>
            <person name="Han B."/>
        </authorList>
    </citation>
    <scope>NUCLEOTIDE SEQUENCE</scope>
</reference>
<dbReference type="EMBL" id="CT827954">
    <property type="protein sequence ID" value="CAJ86352.1"/>
    <property type="molecule type" value="Genomic_DNA"/>
</dbReference>
<name>Q00RM1_ORYSA</name>
<dbReference type="AlphaFoldDB" id="Q00RM1"/>
<proteinExistence type="predicted"/>
<reference evidence="2" key="1">
    <citation type="journal article" date="2002" name="Nature">
        <title>Sequence and analysis of rice chromosome 4.</title>
        <authorList>
            <person name="Feng Q."/>
            <person name="Zhang Y."/>
            <person name="Hao P."/>
            <person name="Wang S."/>
            <person name="Fu G."/>
            <person name="Huang Y."/>
            <person name="Li Y."/>
            <person name="Zhu J."/>
            <person name="Liu Y."/>
            <person name="Hu X."/>
            <person name="Jia P."/>
            <person name="Zhang Y."/>
            <person name="Zhao Q."/>
            <person name="Ying K."/>
            <person name="Yu S."/>
            <person name="Tang Y."/>
            <person name="Weng Q."/>
            <person name="Zhang L."/>
            <person name="Lu Y."/>
            <person name="Mu J."/>
            <person name="Lu Y."/>
            <person name="Zhang L.S."/>
            <person name="Yu Z."/>
            <person name="Fan D."/>
            <person name="Liu X."/>
            <person name="Lu T."/>
            <person name="Li C."/>
            <person name="Wu Y."/>
            <person name="Sun T."/>
            <person name="Lei H."/>
            <person name="Li T."/>
            <person name="Hu H."/>
            <person name="Guan J."/>
            <person name="Wu M."/>
            <person name="Zhang R."/>
            <person name="Zhou B."/>
            <person name="Chen Z."/>
            <person name="Chen L."/>
            <person name="Jin Z."/>
            <person name="Wang R."/>
            <person name="Yin H."/>
            <person name="Cai Z."/>
            <person name="Ren S."/>
            <person name="Lv G."/>
            <person name="Gu W."/>
            <person name="Zhu G."/>
            <person name="Tu Y."/>
            <person name="Jia J."/>
            <person name="Zhang Y."/>
            <person name="Chen J."/>
            <person name="Kang H."/>
            <person name="Chen X."/>
            <person name="Shao C."/>
            <person name="Sun Y."/>
            <person name="Hu Q."/>
            <person name="Zhang X."/>
            <person name="Zhang W."/>
            <person name="Wang L."/>
            <person name="Ding C."/>
            <person name="Sheng H."/>
            <person name="Gu J."/>
            <person name="Chen S."/>
            <person name="Ni L."/>
            <person name="Zhu F."/>
            <person name="Chen W."/>
            <person name="Lan L."/>
            <person name="Lai Y."/>
            <person name="Cheng Z."/>
            <person name="Gu M."/>
            <person name="Jiang J."/>
            <person name="Li J."/>
            <person name="Hong G."/>
            <person name="Xue Y."/>
            <person name="Han B."/>
        </authorList>
    </citation>
    <scope>NUCLEOTIDE SEQUENCE</scope>
</reference>
<gene>
    <name evidence="2" type="primary">H0814G11.19</name>
</gene>
<sequence>MWLSDSENNKVGRDRESIVTIGSDGWCVAPWASETPVQNGDGSNTSPDAGDRDGEREISVCPGVGTGYHNLTGAAPLPSLSIYEEQSL</sequence>
<evidence type="ECO:0000256" key="1">
    <source>
        <dbReference type="SAM" id="MobiDB-lite"/>
    </source>
</evidence>